<keyword evidence="2" id="KW-1185">Reference proteome</keyword>
<organism evidence="1 2">
    <name type="scientific">Adhaeribacter arboris</name>
    <dbReference type="NCBI Taxonomy" id="2072846"/>
    <lineage>
        <taxon>Bacteria</taxon>
        <taxon>Pseudomonadati</taxon>
        <taxon>Bacteroidota</taxon>
        <taxon>Cytophagia</taxon>
        <taxon>Cytophagales</taxon>
        <taxon>Hymenobacteraceae</taxon>
        <taxon>Adhaeribacter</taxon>
    </lineage>
</organism>
<dbReference type="AlphaFoldDB" id="A0A2T2YEE9"/>
<protein>
    <submittedName>
        <fullName evidence="1">Uncharacterized protein</fullName>
    </submittedName>
</protein>
<name>A0A2T2YEE9_9BACT</name>
<dbReference type="RefSeq" id="WP_106928982.1">
    <property type="nucleotide sequence ID" value="NZ_PYFT01000001.1"/>
</dbReference>
<proteinExistence type="predicted"/>
<accession>A0A2T2YEE9</accession>
<dbReference type="OrthoDB" id="1158125at2"/>
<evidence type="ECO:0000313" key="1">
    <source>
        <dbReference type="EMBL" id="PSR53890.1"/>
    </source>
</evidence>
<comment type="caution">
    <text evidence="1">The sequence shown here is derived from an EMBL/GenBank/DDBJ whole genome shotgun (WGS) entry which is preliminary data.</text>
</comment>
<reference evidence="1 2" key="1">
    <citation type="submission" date="2018-03" db="EMBL/GenBank/DDBJ databases">
        <title>Adhaeribacter sp. HMF7605 Genome sequencing and assembly.</title>
        <authorList>
            <person name="Kang H."/>
            <person name="Kang J."/>
            <person name="Cha I."/>
            <person name="Kim H."/>
            <person name="Joh K."/>
        </authorList>
    </citation>
    <scope>NUCLEOTIDE SEQUENCE [LARGE SCALE GENOMIC DNA]</scope>
    <source>
        <strain evidence="1 2">HMF7605</strain>
    </source>
</reference>
<evidence type="ECO:0000313" key="2">
    <source>
        <dbReference type="Proteomes" id="UP000240357"/>
    </source>
</evidence>
<dbReference type="EMBL" id="PYFT01000001">
    <property type="protein sequence ID" value="PSR53890.1"/>
    <property type="molecule type" value="Genomic_DNA"/>
</dbReference>
<dbReference type="Proteomes" id="UP000240357">
    <property type="component" value="Unassembled WGS sequence"/>
</dbReference>
<sequence>MSTKKQTIFKINFERTLKNIKELVDQLPPQIRNGQVRRAIKGNVNSTAFHIYRLFMAGLKKTSRVVRAFRTTNTSLAKVSNNHVRTIQRHIQKLIDLGIIQAKVRVGNGLQLMLNEALLAFDAREVAFHPQSSVMSAPAPDFTATIAQKTEALRLKFSLKNALGG</sequence>
<gene>
    <name evidence="1" type="ORF">AHMF7605_10360</name>
</gene>